<name>A0A561DH23_9BACI</name>
<sequence length="305" mass="35742">MAYKPRSVPEELKVLRILNNRMDLTSEQEKYYLYKEKGFEGEVQFDLLTEQLQSDCLILNDLLLEINNTFFQIDTLILFQEIIYLFEVKNYEGDYCYRKERFETISGKEIKNSLDQLNRSTSLLRQLLQKFGYHLTIEAYVVFINPEFFLYQAPTDKPIIYPAQLPQLMRKLNNEPSKLTNRITKIADKLISLHQVKSPYSNTKISTYDYQEFLKGFTCSKCRSFLCSVTSGKLVCADCGQVEGVESAVLRCVGEIKLLFPDKRITTNCVYEWCGVVESKKQINRILIKWFSRIGHGRFSYYVDK</sequence>
<evidence type="ECO:0000259" key="1">
    <source>
        <dbReference type="PROSITE" id="PS50965"/>
    </source>
</evidence>
<protein>
    <submittedName>
        <fullName evidence="2">Nuclease-like protein</fullName>
    </submittedName>
</protein>
<dbReference type="Pfam" id="PF08378">
    <property type="entry name" value="NERD"/>
    <property type="match status" value="1"/>
</dbReference>
<evidence type="ECO:0000313" key="3">
    <source>
        <dbReference type="Proteomes" id="UP000319671"/>
    </source>
</evidence>
<proteinExistence type="predicted"/>
<feature type="domain" description="NERD" evidence="1">
    <location>
        <begin position="37"/>
        <end position="150"/>
    </location>
</feature>
<reference evidence="2 3" key="1">
    <citation type="submission" date="2019-06" db="EMBL/GenBank/DDBJ databases">
        <title>Sorghum-associated microbial communities from plants grown in Nebraska, USA.</title>
        <authorList>
            <person name="Schachtman D."/>
        </authorList>
    </citation>
    <scope>NUCLEOTIDE SEQUENCE [LARGE SCALE GENOMIC DNA]</scope>
    <source>
        <strain evidence="2 3">2482</strain>
    </source>
</reference>
<organism evidence="2 3">
    <name type="scientific">Neobacillus bataviensis</name>
    <dbReference type="NCBI Taxonomy" id="220685"/>
    <lineage>
        <taxon>Bacteria</taxon>
        <taxon>Bacillati</taxon>
        <taxon>Bacillota</taxon>
        <taxon>Bacilli</taxon>
        <taxon>Bacillales</taxon>
        <taxon>Bacillaceae</taxon>
        <taxon>Neobacillus</taxon>
    </lineage>
</organism>
<evidence type="ECO:0000313" key="2">
    <source>
        <dbReference type="EMBL" id="TWE02638.1"/>
    </source>
</evidence>
<comment type="caution">
    <text evidence="2">The sequence shown here is derived from an EMBL/GenBank/DDBJ whole genome shotgun (WGS) entry which is preliminary data.</text>
</comment>
<dbReference type="AlphaFoldDB" id="A0A561DH23"/>
<dbReference type="EMBL" id="VIVN01000004">
    <property type="protein sequence ID" value="TWE02638.1"/>
    <property type="molecule type" value="Genomic_DNA"/>
</dbReference>
<dbReference type="InterPro" id="IPR011528">
    <property type="entry name" value="NERD"/>
</dbReference>
<dbReference type="PROSITE" id="PS50965">
    <property type="entry name" value="NERD"/>
    <property type="match status" value="1"/>
</dbReference>
<dbReference type="RefSeq" id="WP_144564475.1">
    <property type="nucleotide sequence ID" value="NZ_VIVN01000004.1"/>
</dbReference>
<gene>
    <name evidence="2" type="ORF">FB550_104188</name>
</gene>
<dbReference type="Proteomes" id="UP000319671">
    <property type="component" value="Unassembled WGS sequence"/>
</dbReference>
<accession>A0A561DH23</accession>
<keyword evidence="3" id="KW-1185">Reference proteome</keyword>